<dbReference type="SUPFAM" id="SSF81296">
    <property type="entry name" value="E set domains"/>
    <property type="match status" value="1"/>
</dbReference>
<sequence>MSTTVSTGEVSRWRGALSGVLSVLTALGFGHLAAGLINIESSPIFAVGNAVIDVTPNPMKEFAIAQFGEDNKYVLLASMAVVLVLAAAVAGALSRRSWIPGIALISLLGAVAVLATVTRPTFFAPDLVAPIVSFAAGVGAFFWLHTAAKQKEVAVPAAGAADTTPEEGSAESTTKEFTWEIPGVGRRTFLVSSSVVAASAGLAGLGGRLAAQSIDVEASRQALNLVPDEPAPPIPSGADFVDNGTPAFITPNNEFYRVDTALTVPRLRAETWRMRIHGMVDREIVLTYDDLLARPLVEKTISLVCVSNEVGGPYISTANFIGVLLSDILEEAGVDPQSDQIATTSSDGWTCGTPVDVVMAPGSDALIAIGMNGEPLPAQHGFPVRMVVPGLYGFVSATKWLVDMELTTFADFTPYWVRRNWAERAPVKTMSRIDRPKSFSRVPAGPFIAAGISWAQRVGIDKVEVRVDGGPWLEADLSTEVNIDTWRMWKIELNLEPGSHRIQCRATDRNGETQTEERVAPIPDGATGWHSIAFTAGS</sequence>
<reference evidence="3" key="1">
    <citation type="journal article" date="2014" name="Int. J. Syst. Evol. Microbiol.">
        <title>Complete genome sequence of Corynebacterium casei LMG S-19264T (=DSM 44701T), isolated from a smear-ripened cheese.</title>
        <authorList>
            <consortium name="US DOE Joint Genome Institute (JGI-PGF)"/>
            <person name="Walter F."/>
            <person name="Albersmeier A."/>
            <person name="Kalinowski J."/>
            <person name="Ruckert C."/>
        </authorList>
    </citation>
    <scope>NUCLEOTIDE SEQUENCE</scope>
    <source>
        <strain evidence="3">CGMCC 1.15478</strain>
    </source>
</reference>
<evidence type="ECO:0000259" key="2">
    <source>
        <dbReference type="Pfam" id="PF00174"/>
    </source>
</evidence>
<dbReference type="AlphaFoldDB" id="A0A916UH49"/>
<dbReference type="PANTHER" id="PTHR19372">
    <property type="entry name" value="SULFITE REDUCTASE"/>
    <property type="match status" value="1"/>
</dbReference>
<feature type="transmembrane region" description="Helical" evidence="1">
    <location>
        <begin position="73"/>
        <end position="92"/>
    </location>
</feature>
<dbReference type="PANTHER" id="PTHR19372:SF7">
    <property type="entry name" value="SULFITE OXIDASE, MITOCHONDRIAL"/>
    <property type="match status" value="1"/>
</dbReference>
<evidence type="ECO:0000256" key="1">
    <source>
        <dbReference type="SAM" id="Phobius"/>
    </source>
</evidence>
<feature type="transmembrane region" description="Helical" evidence="1">
    <location>
        <begin position="20"/>
        <end position="39"/>
    </location>
</feature>
<dbReference type="Pfam" id="PF00174">
    <property type="entry name" value="Oxidored_molyb"/>
    <property type="match status" value="1"/>
</dbReference>
<protein>
    <submittedName>
        <fullName evidence="3">Molybdopterin-binding protein</fullName>
    </submittedName>
</protein>
<dbReference type="Gene3D" id="2.60.40.650">
    <property type="match status" value="1"/>
</dbReference>
<accession>A0A916UH49</accession>
<dbReference type="GO" id="GO:0020037">
    <property type="term" value="F:heme binding"/>
    <property type="evidence" value="ECO:0007669"/>
    <property type="project" value="TreeGrafter"/>
</dbReference>
<organism evidence="3 4">
    <name type="scientific">Hoyosella rhizosphaerae</name>
    <dbReference type="NCBI Taxonomy" id="1755582"/>
    <lineage>
        <taxon>Bacteria</taxon>
        <taxon>Bacillati</taxon>
        <taxon>Actinomycetota</taxon>
        <taxon>Actinomycetes</taxon>
        <taxon>Mycobacteriales</taxon>
        <taxon>Hoyosellaceae</taxon>
        <taxon>Hoyosella</taxon>
    </lineage>
</organism>
<keyword evidence="1" id="KW-0812">Transmembrane</keyword>
<feature type="transmembrane region" description="Helical" evidence="1">
    <location>
        <begin position="127"/>
        <end position="144"/>
    </location>
</feature>
<dbReference type="InterPro" id="IPR000572">
    <property type="entry name" value="OxRdtase_Mopterin-bd_dom"/>
</dbReference>
<evidence type="ECO:0000313" key="3">
    <source>
        <dbReference type="EMBL" id="GGC72704.1"/>
    </source>
</evidence>
<dbReference type="GO" id="GO:0043546">
    <property type="term" value="F:molybdopterin cofactor binding"/>
    <property type="evidence" value="ECO:0007669"/>
    <property type="project" value="TreeGrafter"/>
</dbReference>
<comment type="caution">
    <text evidence="3">The sequence shown here is derived from an EMBL/GenBank/DDBJ whole genome shotgun (WGS) entry which is preliminary data.</text>
</comment>
<gene>
    <name evidence="3" type="ORF">GCM10011410_27210</name>
</gene>
<dbReference type="Proteomes" id="UP000641514">
    <property type="component" value="Unassembled WGS sequence"/>
</dbReference>
<name>A0A916UH49_9ACTN</name>
<feature type="transmembrane region" description="Helical" evidence="1">
    <location>
        <begin position="98"/>
        <end position="115"/>
    </location>
</feature>
<proteinExistence type="predicted"/>
<dbReference type="InterPro" id="IPR014756">
    <property type="entry name" value="Ig_E-set"/>
</dbReference>
<keyword evidence="4" id="KW-1185">Reference proteome</keyword>
<dbReference type="Gene3D" id="3.90.420.10">
    <property type="entry name" value="Oxidoreductase, molybdopterin-binding domain"/>
    <property type="match status" value="1"/>
</dbReference>
<keyword evidence="1" id="KW-0472">Membrane</keyword>
<feature type="domain" description="Oxidoreductase molybdopterin-binding" evidence="2">
    <location>
        <begin position="262"/>
        <end position="410"/>
    </location>
</feature>
<dbReference type="EMBL" id="BMJH01000003">
    <property type="protein sequence ID" value="GGC72704.1"/>
    <property type="molecule type" value="Genomic_DNA"/>
</dbReference>
<dbReference type="GO" id="GO:0008482">
    <property type="term" value="F:sulfite oxidase activity"/>
    <property type="evidence" value="ECO:0007669"/>
    <property type="project" value="TreeGrafter"/>
</dbReference>
<evidence type="ECO:0000313" key="4">
    <source>
        <dbReference type="Proteomes" id="UP000641514"/>
    </source>
</evidence>
<dbReference type="GO" id="GO:0006790">
    <property type="term" value="P:sulfur compound metabolic process"/>
    <property type="evidence" value="ECO:0007669"/>
    <property type="project" value="TreeGrafter"/>
</dbReference>
<dbReference type="SUPFAM" id="SSF56524">
    <property type="entry name" value="Oxidoreductase molybdopterin-binding domain"/>
    <property type="match status" value="1"/>
</dbReference>
<reference evidence="3" key="2">
    <citation type="submission" date="2020-09" db="EMBL/GenBank/DDBJ databases">
        <authorList>
            <person name="Sun Q."/>
            <person name="Zhou Y."/>
        </authorList>
    </citation>
    <scope>NUCLEOTIDE SEQUENCE</scope>
    <source>
        <strain evidence="3">CGMCC 1.15478</strain>
    </source>
</reference>
<dbReference type="InterPro" id="IPR036374">
    <property type="entry name" value="OxRdtase_Mopterin-bd_sf"/>
</dbReference>
<dbReference type="RefSeq" id="WP_188676013.1">
    <property type="nucleotide sequence ID" value="NZ_BMJH01000003.1"/>
</dbReference>
<keyword evidence="1" id="KW-1133">Transmembrane helix</keyword>